<dbReference type="KEGG" id="awd:AWOD_I_0349"/>
<dbReference type="InterPro" id="IPR042184">
    <property type="entry name" value="YqeY/Aim41_N"/>
</dbReference>
<dbReference type="PANTHER" id="PTHR28055">
    <property type="entry name" value="ALTERED INHERITANCE OF MITOCHONDRIA PROTEIN 41, MITOCHONDRIAL"/>
    <property type="match status" value="1"/>
</dbReference>
<dbReference type="HOGENOM" id="CLU_079430_2_2_6"/>
<protein>
    <recommendedName>
        <fullName evidence="3">Glutamyl-tRNA amidotransferase</fullName>
    </recommendedName>
</protein>
<dbReference type="InterPro" id="IPR023168">
    <property type="entry name" value="GatB_Yqey_C_2"/>
</dbReference>
<dbReference type="EMBL" id="LN554846">
    <property type="protein sequence ID" value="CED70444.1"/>
    <property type="molecule type" value="Genomic_DNA"/>
</dbReference>
<proteinExistence type="predicted"/>
<dbReference type="Gene3D" id="1.10.10.410">
    <property type="match status" value="1"/>
</dbReference>
<dbReference type="InterPro" id="IPR003789">
    <property type="entry name" value="Asn/Gln_tRNA_amidoTrase-B-like"/>
</dbReference>
<dbReference type="Gene3D" id="1.10.1510.10">
    <property type="entry name" value="Uncharacterised protein YqeY/AIM41 PF09424, N-terminal domain"/>
    <property type="match status" value="1"/>
</dbReference>
<dbReference type="OrthoDB" id="9788127at2"/>
<accession>A0A090KFN7</accession>
<evidence type="ECO:0000313" key="1">
    <source>
        <dbReference type="EMBL" id="CED70444.1"/>
    </source>
</evidence>
<name>A0A090KFN7_9GAMM</name>
<evidence type="ECO:0008006" key="3">
    <source>
        <dbReference type="Google" id="ProtNLM"/>
    </source>
</evidence>
<dbReference type="STRING" id="80852.AWOD_I_0349"/>
<sequence>MALIEKLKDEQKLAMKAKDKLRLGTIRLALSEIKQREIDGHTTLSDDDIIAVLTKMVKQRRDSVSQFTAAGRDDLADKESAEILVLDDFMPQALTDEEVAKLLDEAIIESGAAGMQDMGKVMGVLKPQIQGRADMGKVSQLVKSKLA</sequence>
<dbReference type="InterPro" id="IPR019004">
    <property type="entry name" value="YqeY/Aim41"/>
</dbReference>
<organism evidence="1 2">
    <name type="scientific">Aliivibrio wodanis</name>
    <dbReference type="NCBI Taxonomy" id="80852"/>
    <lineage>
        <taxon>Bacteria</taxon>
        <taxon>Pseudomonadati</taxon>
        <taxon>Pseudomonadota</taxon>
        <taxon>Gammaproteobacteria</taxon>
        <taxon>Vibrionales</taxon>
        <taxon>Vibrionaceae</taxon>
        <taxon>Aliivibrio</taxon>
    </lineage>
</organism>
<dbReference type="Pfam" id="PF09424">
    <property type="entry name" value="YqeY"/>
    <property type="match status" value="1"/>
</dbReference>
<dbReference type="GeneID" id="28539882"/>
<keyword evidence="2" id="KW-1185">Reference proteome</keyword>
<dbReference type="GO" id="GO:0016884">
    <property type="term" value="F:carbon-nitrogen ligase activity, with glutamine as amido-N-donor"/>
    <property type="evidence" value="ECO:0007669"/>
    <property type="project" value="InterPro"/>
</dbReference>
<dbReference type="AlphaFoldDB" id="A0A090KFN7"/>
<dbReference type="SUPFAM" id="SSF89095">
    <property type="entry name" value="GatB/YqeY motif"/>
    <property type="match status" value="1"/>
</dbReference>
<reference evidence="2" key="1">
    <citation type="submission" date="2014-09" db="EMBL/GenBank/DDBJ databases">
        <authorList>
            <person name="Hjerde E."/>
        </authorList>
    </citation>
    <scope>NUCLEOTIDE SEQUENCE [LARGE SCALE GENOMIC DNA]</scope>
    <source>
        <strain evidence="2">06/09/139</strain>
    </source>
</reference>
<dbReference type="PATRIC" id="fig|80852.17.peg.356"/>
<dbReference type="Proteomes" id="UP000032427">
    <property type="component" value="Chromosome 1"/>
</dbReference>
<evidence type="ECO:0000313" key="2">
    <source>
        <dbReference type="Proteomes" id="UP000032427"/>
    </source>
</evidence>
<dbReference type="PANTHER" id="PTHR28055:SF1">
    <property type="entry name" value="ALTERED INHERITANCE OF MITOCHONDRIA PROTEIN 41, MITOCHONDRIAL"/>
    <property type="match status" value="1"/>
</dbReference>
<gene>
    <name evidence="1" type="ORF">AWOD_I_0349</name>
</gene>